<dbReference type="GO" id="GO:0072527">
    <property type="term" value="P:pyrimidine-containing compound metabolic process"/>
    <property type="evidence" value="ECO:0007669"/>
    <property type="project" value="UniProtKB-ARBA"/>
</dbReference>
<comment type="cofactor">
    <cofactor evidence="1 15 16">
        <name>Zn(2+)</name>
        <dbReference type="ChEBI" id="CHEBI:29105"/>
    </cofactor>
</comment>
<dbReference type="InterPro" id="IPR006262">
    <property type="entry name" value="Cyt_deam_tetra"/>
</dbReference>
<comment type="catalytic activity">
    <reaction evidence="11 16">
        <text>cytidine + H2O + H(+) = uridine + NH4(+)</text>
        <dbReference type="Rhea" id="RHEA:16069"/>
        <dbReference type="ChEBI" id="CHEBI:15377"/>
        <dbReference type="ChEBI" id="CHEBI:15378"/>
        <dbReference type="ChEBI" id="CHEBI:16704"/>
        <dbReference type="ChEBI" id="CHEBI:17562"/>
        <dbReference type="ChEBI" id="CHEBI:28938"/>
        <dbReference type="EC" id="3.5.4.5"/>
    </reaction>
</comment>
<dbReference type="GO" id="GO:0055086">
    <property type="term" value="P:nucleobase-containing small molecule metabolic process"/>
    <property type="evidence" value="ECO:0007669"/>
    <property type="project" value="UniProtKB-ARBA"/>
</dbReference>
<dbReference type="PROSITE" id="PS51747">
    <property type="entry name" value="CYT_DCMP_DEAMINASES_2"/>
    <property type="match status" value="1"/>
</dbReference>
<feature type="active site" description="Proton donor" evidence="13">
    <location>
        <position position="66"/>
    </location>
</feature>
<evidence type="ECO:0000256" key="5">
    <source>
        <dbReference type="ARBA" id="ARBA00018266"/>
    </source>
</evidence>
<evidence type="ECO:0000256" key="4">
    <source>
        <dbReference type="ARBA" id="ARBA00012783"/>
    </source>
</evidence>
<comment type="similarity">
    <text evidence="3 16">Belongs to the cytidine and deoxycytidylate deaminase family.</text>
</comment>
<feature type="binding site" evidence="15">
    <location>
        <position position="101"/>
    </location>
    <ligand>
        <name>Zn(2+)</name>
        <dbReference type="ChEBI" id="CHEBI:29105"/>
        <note>catalytic</note>
    </ligand>
</feature>
<dbReference type="EC" id="3.5.4.5" evidence="4 16"/>
<evidence type="ECO:0000256" key="14">
    <source>
        <dbReference type="PIRSR" id="PIRSR606262-2"/>
    </source>
</evidence>
<feature type="binding site" evidence="15">
    <location>
        <position position="64"/>
    </location>
    <ligand>
        <name>Zn(2+)</name>
        <dbReference type="ChEBI" id="CHEBI:29105"/>
        <note>catalytic</note>
    </ligand>
</feature>
<evidence type="ECO:0000256" key="8">
    <source>
        <dbReference type="ARBA" id="ARBA00022833"/>
    </source>
</evidence>
<feature type="domain" description="CMP/dCMP-type deaminase" evidence="17">
    <location>
        <begin position="12"/>
        <end position="139"/>
    </location>
</feature>
<dbReference type="PANTHER" id="PTHR11644">
    <property type="entry name" value="CYTIDINE DEAMINASE"/>
    <property type="match status" value="1"/>
</dbReference>
<evidence type="ECO:0000259" key="17">
    <source>
        <dbReference type="PROSITE" id="PS51747"/>
    </source>
</evidence>
<evidence type="ECO:0000256" key="7">
    <source>
        <dbReference type="ARBA" id="ARBA00022801"/>
    </source>
</evidence>
<gene>
    <name evidence="18" type="ORF">GCM10011354_33110</name>
</gene>
<dbReference type="PROSITE" id="PS00903">
    <property type="entry name" value="CYT_DCMP_DEAMINASES_1"/>
    <property type="match status" value="1"/>
</dbReference>
<comment type="function">
    <text evidence="12">Recycles cytidine and 2-deoxycytidine for uridine and 2-deoxyuridine synthesis, respectively. Catalyzes the hydrolytic deamination of cytidine and 2-deoxycytidine to form, respectively, uridine and 2-deoxyuridine.</text>
</comment>
<evidence type="ECO:0000256" key="16">
    <source>
        <dbReference type="RuleBase" id="RU364006"/>
    </source>
</evidence>
<evidence type="ECO:0000313" key="18">
    <source>
        <dbReference type="EMBL" id="GGI09243.1"/>
    </source>
</evidence>
<keyword evidence="7 16" id="KW-0378">Hydrolase</keyword>
<keyword evidence="6 15" id="KW-0479">Metal-binding</keyword>
<dbReference type="Gene3D" id="3.40.140.10">
    <property type="entry name" value="Cytidine Deaminase, domain 2"/>
    <property type="match status" value="1"/>
</dbReference>
<keyword evidence="19" id="KW-1185">Reference proteome</keyword>
<dbReference type="GO" id="GO:0004126">
    <property type="term" value="F:cytidine deaminase activity"/>
    <property type="evidence" value="ECO:0007669"/>
    <property type="project" value="UniProtKB-UniRule"/>
</dbReference>
<dbReference type="NCBIfam" id="TIGR01354">
    <property type="entry name" value="cyt_deam_tetra"/>
    <property type="match status" value="1"/>
</dbReference>
<dbReference type="CDD" id="cd01283">
    <property type="entry name" value="cytidine_deaminase"/>
    <property type="match status" value="1"/>
</dbReference>
<protein>
    <recommendedName>
        <fullName evidence="5 16">Cytidine deaminase</fullName>
        <ecNumber evidence="4 16">3.5.4.5</ecNumber>
    </recommendedName>
    <alternativeName>
        <fullName evidence="9 16">Cytidine aminohydrolase</fullName>
    </alternativeName>
</protein>
<reference evidence="18" key="2">
    <citation type="submission" date="2020-09" db="EMBL/GenBank/DDBJ databases">
        <authorList>
            <person name="Sun Q."/>
            <person name="Zhou Y."/>
        </authorList>
    </citation>
    <scope>NUCLEOTIDE SEQUENCE</scope>
    <source>
        <strain evidence="18">CGMCC 1.14988</strain>
    </source>
</reference>
<evidence type="ECO:0000256" key="11">
    <source>
        <dbReference type="ARBA" id="ARBA00049558"/>
    </source>
</evidence>
<dbReference type="GO" id="GO:0042802">
    <property type="term" value="F:identical protein binding"/>
    <property type="evidence" value="ECO:0007669"/>
    <property type="project" value="UniProtKB-ARBA"/>
</dbReference>
<evidence type="ECO:0000256" key="1">
    <source>
        <dbReference type="ARBA" id="ARBA00001947"/>
    </source>
</evidence>
<organism evidence="18 19">
    <name type="scientific">Egicoccus halophilus</name>
    <dbReference type="NCBI Taxonomy" id="1670830"/>
    <lineage>
        <taxon>Bacteria</taxon>
        <taxon>Bacillati</taxon>
        <taxon>Actinomycetota</taxon>
        <taxon>Nitriliruptoria</taxon>
        <taxon>Egicoccales</taxon>
        <taxon>Egicoccaceae</taxon>
        <taxon>Egicoccus</taxon>
    </lineage>
</organism>
<feature type="binding site" evidence="15">
    <location>
        <position position="98"/>
    </location>
    <ligand>
        <name>Zn(2+)</name>
        <dbReference type="ChEBI" id="CHEBI:29105"/>
        <note>catalytic</note>
    </ligand>
</feature>
<name>A0A8J3AD86_9ACTN</name>
<dbReference type="InterPro" id="IPR050202">
    <property type="entry name" value="Cyt/Deoxycyt_deaminase"/>
</dbReference>
<dbReference type="InterPro" id="IPR016193">
    <property type="entry name" value="Cytidine_deaminase-like"/>
</dbReference>
<proteinExistence type="inferred from homology"/>
<keyword evidence="8 15" id="KW-0862">Zinc</keyword>
<dbReference type="AlphaFoldDB" id="A0A8J3AD86"/>
<reference evidence="18" key="1">
    <citation type="journal article" date="2014" name="Int. J. Syst. Evol. Microbiol.">
        <title>Complete genome sequence of Corynebacterium casei LMG S-19264T (=DSM 44701T), isolated from a smear-ripened cheese.</title>
        <authorList>
            <consortium name="US DOE Joint Genome Institute (JGI-PGF)"/>
            <person name="Walter F."/>
            <person name="Albersmeier A."/>
            <person name="Kalinowski J."/>
            <person name="Ruckert C."/>
        </authorList>
    </citation>
    <scope>NUCLEOTIDE SEQUENCE</scope>
    <source>
        <strain evidence="18">CGMCC 1.14988</strain>
    </source>
</reference>
<evidence type="ECO:0000256" key="3">
    <source>
        <dbReference type="ARBA" id="ARBA00006576"/>
    </source>
</evidence>
<accession>A0A8J3AD86</accession>
<evidence type="ECO:0000256" key="10">
    <source>
        <dbReference type="ARBA" id="ARBA00049252"/>
    </source>
</evidence>
<evidence type="ECO:0000256" key="6">
    <source>
        <dbReference type="ARBA" id="ARBA00022723"/>
    </source>
</evidence>
<sequence>MKAEPRRRGVTYDEADLLRRARTVRARAYAPYSSFHVGAVVLTEDGQLFEGVNVENASYRMTTCAEQSAIATMVTAGVRSPIVAVAVVGDGEDPCTPCGACRQTIFEFGPQATVYASGDAGRPLVTVIADLLPHGFGPRRLAQGQS</sequence>
<evidence type="ECO:0000256" key="9">
    <source>
        <dbReference type="ARBA" id="ARBA00032005"/>
    </source>
</evidence>
<dbReference type="RefSeq" id="WP_130650287.1">
    <property type="nucleotide sequence ID" value="NZ_BMHA01000014.1"/>
</dbReference>
<dbReference type="SUPFAM" id="SSF53927">
    <property type="entry name" value="Cytidine deaminase-like"/>
    <property type="match status" value="1"/>
</dbReference>
<dbReference type="NCBIfam" id="NF004064">
    <property type="entry name" value="PRK05578.1"/>
    <property type="match status" value="1"/>
</dbReference>
<dbReference type="OrthoDB" id="9795347at2"/>
<evidence type="ECO:0000256" key="15">
    <source>
        <dbReference type="PIRSR" id="PIRSR606262-3"/>
    </source>
</evidence>
<dbReference type="InterPro" id="IPR002125">
    <property type="entry name" value="CMP_dCMP_dom"/>
</dbReference>
<evidence type="ECO:0000256" key="12">
    <source>
        <dbReference type="ARBA" id="ARBA00056327"/>
    </source>
</evidence>
<dbReference type="EMBL" id="BMHA01000014">
    <property type="protein sequence ID" value="GGI09243.1"/>
    <property type="molecule type" value="Genomic_DNA"/>
</dbReference>
<feature type="binding site" evidence="14">
    <location>
        <begin position="53"/>
        <end position="59"/>
    </location>
    <ligand>
        <name>substrate</name>
    </ligand>
</feature>
<dbReference type="FunFam" id="3.40.140.10:FF:000008">
    <property type="entry name" value="Cytidine deaminase"/>
    <property type="match status" value="1"/>
</dbReference>
<dbReference type="PANTHER" id="PTHR11644:SF2">
    <property type="entry name" value="CYTIDINE DEAMINASE"/>
    <property type="match status" value="1"/>
</dbReference>
<comment type="catalytic activity">
    <reaction evidence="10 16">
        <text>2'-deoxycytidine + H2O + H(+) = 2'-deoxyuridine + NH4(+)</text>
        <dbReference type="Rhea" id="RHEA:13433"/>
        <dbReference type="ChEBI" id="CHEBI:15377"/>
        <dbReference type="ChEBI" id="CHEBI:15378"/>
        <dbReference type="ChEBI" id="CHEBI:15698"/>
        <dbReference type="ChEBI" id="CHEBI:16450"/>
        <dbReference type="ChEBI" id="CHEBI:28938"/>
        <dbReference type="EC" id="3.5.4.5"/>
    </reaction>
</comment>
<dbReference type="InterPro" id="IPR016192">
    <property type="entry name" value="APOBEC/CMP_deaminase_Zn-bd"/>
</dbReference>
<comment type="function">
    <text evidence="2 16">This enzyme scavenges exogenous and endogenous cytidine and 2'-deoxycytidine for UMP synthesis.</text>
</comment>
<dbReference type="GO" id="GO:0005829">
    <property type="term" value="C:cytosol"/>
    <property type="evidence" value="ECO:0007669"/>
    <property type="project" value="TreeGrafter"/>
</dbReference>
<evidence type="ECO:0000313" key="19">
    <source>
        <dbReference type="Proteomes" id="UP000650511"/>
    </source>
</evidence>
<dbReference type="Pfam" id="PF00383">
    <property type="entry name" value="dCMP_cyt_deam_1"/>
    <property type="match status" value="1"/>
</dbReference>
<dbReference type="Proteomes" id="UP000650511">
    <property type="component" value="Unassembled WGS sequence"/>
</dbReference>
<evidence type="ECO:0000256" key="13">
    <source>
        <dbReference type="PIRSR" id="PIRSR606262-1"/>
    </source>
</evidence>
<dbReference type="GO" id="GO:0008270">
    <property type="term" value="F:zinc ion binding"/>
    <property type="evidence" value="ECO:0007669"/>
    <property type="project" value="UniProtKB-UniRule"/>
</dbReference>
<evidence type="ECO:0000256" key="2">
    <source>
        <dbReference type="ARBA" id="ARBA00003949"/>
    </source>
</evidence>
<comment type="caution">
    <text evidence="18">The sequence shown here is derived from an EMBL/GenBank/DDBJ whole genome shotgun (WGS) entry which is preliminary data.</text>
</comment>